<evidence type="ECO:0000256" key="9">
    <source>
        <dbReference type="ARBA" id="ARBA00040345"/>
    </source>
</evidence>
<comment type="function">
    <text evidence="6">Catalyzes the glycosylation of 4,4'-diaponeurosporenoate, i.e. the esterification of glucose at the C1'' position with the carboxyl group of 4,4'-diaponeurosporenic acid, to form glycosyl-4,4'-diaponeurosporenoate. This is a step in the biosynthesis of staphyloxanthin, an orange pigment present in most staphylococci strains.</text>
</comment>
<comment type="similarity">
    <text evidence="8">Belongs to the glycosyltransferase 2 family. CrtQ subfamily.</text>
</comment>
<evidence type="ECO:0000256" key="8">
    <source>
        <dbReference type="ARBA" id="ARBA00038120"/>
    </source>
</evidence>
<evidence type="ECO:0000313" key="12">
    <source>
        <dbReference type="Proteomes" id="UP000035021"/>
    </source>
</evidence>
<evidence type="ECO:0000256" key="2">
    <source>
        <dbReference type="ARBA" id="ARBA00022475"/>
    </source>
</evidence>
<dbReference type="PANTHER" id="PTHR43646">
    <property type="entry name" value="GLYCOSYLTRANSFERASE"/>
    <property type="match status" value="1"/>
</dbReference>
<keyword evidence="3" id="KW-0328">Glycosyltransferase</keyword>
<evidence type="ECO:0000256" key="6">
    <source>
        <dbReference type="ARBA" id="ARBA00037281"/>
    </source>
</evidence>
<organism evidence="11 12">
    <name type="scientific">Gordonia paraffinivorans NBRC 108238</name>
    <dbReference type="NCBI Taxonomy" id="1223543"/>
    <lineage>
        <taxon>Bacteria</taxon>
        <taxon>Bacillati</taxon>
        <taxon>Actinomycetota</taxon>
        <taxon>Actinomycetes</taxon>
        <taxon>Mycobacteriales</taxon>
        <taxon>Gordoniaceae</taxon>
        <taxon>Gordonia</taxon>
    </lineage>
</organism>
<dbReference type="EMBL" id="BAOQ01000043">
    <property type="protein sequence ID" value="GAC85824.1"/>
    <property type="molecule type" value="Genomic_DNA"/>
</dbReference>
<feature type="domain" description="Glycosyltransferase 2-like" evidence="10">
    <location>
        <begin position="8"/>
        <end position="147"/>
    </location>
</feature>
<evidence type="ECO:0000256" key="1">
    <source>
        <dbReference type="ARBA" id="ARBA00004236"/>
    </source>
</evidence>
<evidence type="ECO:0000259" key="10">
    <source>
        <dbReference type="Pfam" id="PF00535"/>
    </source>
</evidence>
<comment type="subcellular location">
    <subcellularLocation>
        <location evidence="1">Cell membrane</location>
    </subcellularLocation>
</comment>
<keyword evidence="2" id="KW-1003">Cell membrane</keyword>
<gene>
    <name evidence="11" type="ORF">GP2_043_00070</name>
</gene>
<dbReference type="InterPro" id="IPR029044">
    <property type="entry name" value="Nucleotide-diphossugar_trans"/>
</dbReference>
<evidence type="ECO:0000256" key="4">
    <source>
        <dbReference type="ARBA" id="ARBA00022679"/>
    </source>
</evidence>
<sequence length="229" mass="23922">MPVITDVTVVVPAHDEGDLLPACLEALTVAAAAVALPVEVIVVLDSCRDSSASVVPPRFRTLRVEERCVGAARRAGFAAASAGASPTTWFATTGADSTVPPEWLVTHVAAAHDGADAYVGTITPDGFDGWPPGTGARFARNYEPRTGHRHIHGANLGVRADAYAAVGGFRTLSAHEDVDLVARLENAARPIVWGAHAPVRTSTRRAGRAAEGFAAYLRGLAERTPEETG</sequence>
<accession>A0ABQ0IQI6</accession>
<dbReference type="SUPFAM" id="SSF53448">
    <property type="entry name" value="Nucleotide-diphospho-sugar transferases"/>
    <property type="match status" value="1"/>
</dbReference>
<dbReference type="Gene3D" id="3.90.550.10">
    <property type="entry name" value="Spore Coat Polysaccharide Biosynthesis Protein SpsA, Chain A"/>
    <property type="match status" value="1"/>
</dbReference>
<comment type="caution">
    <text evidence="11">The sequence shown here is derived from an EMBL/GenBank/DDBJ whole genome shotgun (WGS) entry which is preliminary data.</text>
</comment>
<keyword evidence="4" id="KW-0808">Transferase</keyword>
<evidence type="ECO:0000256" key="3">
    <source>
        <dbReference type="ARBA" id="ARBA00022676"/>
    </source>
</evidence>
<dbReference type="RefSeq" id="WP_006902077.1">
    <property type="nucleotide sequence ID" value="NZ_BAOQ01000043.1"/>
</dbReference>
<name>A0ABQ0IQI6_9ACTN</name>
<protein>
    <recommendedName>
        <fullName evidence="9">4,4'-diaponeurosporenoate glycosyltransferase</fullName>
    </recommendedName>
</protein>
<dbReference type="Pfam" id="PF00535">
    <property type="entry name" value="Glycos_transf_2"/>
    <property type="match status" value="1"/>
</dbReference>
<keyword evidence="12" id="KW-1185">Reference proteome</keyword>
<evidence type="ECO:0000256" key="5">
    <source>
        <dbReference type="ARBA" id="ARBA00023136"/>
    </source>
</evidence>
<comment type="pathway">
    <text evidence="7">Carotenoid biosynthesis; staphyloxanthin biosynthesis; staphyloxanthin from farnesyl diphosphate: step 4/5.</text>
</comment>
<keyword evidence="5" id="KW-0472">Membrane</keyword>
<proteinExistence type="inferred from homology"/>
<dbReference type="Proteomes" id="UP000035021">
    <property type="component" value="Unassembled WGS sequence"/>
</dbReference>
<dbReference type="InterPro" id="IPR001173">
    <property type="entry name" value="Glyco_trans_2-like"/>
</dbReference>
<evidence type="ECO:0000256" key="7">
    <source>
        <dbReference type="ARBA" id="ARBA00037904"/>
    </source>
</evidence>
<reference evidence="11 12" key="1">
    <citation type="submission" date="2013-02" db="EMBL/GenBank/DDBJ databases">
        <title>Whole genome shotgun sequence of Gordonia paraffinivorans NBRC 108238.</title>
        <authorList>
            <person name="Isaki-Nakamura S."/>
            <person name="Hosoyama A."/>
            <person name="Tsuchikane K."/>
            <person name="Ando Y."/>
            <person name="Baba S."/>
            <person name="Ohji S."/>
            <person name="Hamada M."/>
            <person name="Tamura T."/>
            <person name="Yamazoe A."/>
            <person name="Yamazaki S."/>
            <person name="Fujita N."/>
        </authorList>
    </citation>
    <scope>NUCLEOTIDE SEQUENCE [LARGE SCALE GENOMIC DNA]</scope>
    <source>
        <strain evidence="11 12">NBRC 108238</strain>
    </source>
</reference>
<dbReference type="PANTHER" id="PTHR43646:SF2">
    <property type="entry name" value="GLYCOSYLTRANSFERASE 2-LIKE DOMAIN-CONTAINING PROTEIN"/>
    <property type="match status" value="1"/>
</dbReference>
<evidence type="ECO:0000313" key="11">
    <source>
        <dbReference type="EMBL" id="GAC85824.1"/>
    </source>
</evidence>